<organism evidence="4 5">
    <name type="scientific">[Candida] arabinofermentans NRRL YB-2248</name>
    <dbReference type="NCBI Taxonomy" id="983967"/>
    <lineage>
        <taxon>Eukaryota</taxon>
        <taxon>Fungi</taxon>
        <taxon>Dikarya</taxon>
        <taxon>Ascomycota</taxon>
        <taxon>Saccharomycotina</taxon>
        <taxon>Pichiomycetes</taxon>
        <taxon>Pichiales</taxon>
        <taxon>Pichiaceae</taxon>
        <taxon>Ogataea</taxon>
        <taxon>Ogataea/Candida clade</taxon>
    </lineage>
</organism>
<dbReference type="Proteomes" id="UP000094801">
    <property type="component" value="Unassembled WGS sequence"/>
</dbReference>
<dbReference type="PANTHER" id="PTHR10352">
    <property type="entry name" value="EUKARYOTIC TRANSLATION INITIATION FACTOR 3 SUBUNIT G"/>
    <property type="match status" value="1"/>
</dbReference>
<feature type="domain" description="RRM" evidence="3">
    <location>
        <begin position="43"/>
        <end position="129"/>
    </location>
</feature>
<dbReference type="AlphaFoldDB" id="A0A1E4T4U9"/>
<dbReference type="SUPFAM" id="SSF54928">
    <property type="entry name" value="RNA-binding domain, RBD"/>
    <property type="match status" value="2"/>
</dbReference>
<sequence>MRLIQLNLFYNVLKTTRPLPGWSRTILKYSTSAQSPSDDHAERTLLINKLSFTLTEEDIVKAFKPIGGVSKVKIERDIKNPDSATESIGKSKGYGQIEFETAELAKQALHEMQGLVLNNLPITIRPLSELKVSTSSNQAGYHILYIRNLPYSTTESDIMDVFGPLQAIRCGLARAPITQYSLGYGFIRFSNAEAAVKALRVTKGTMFKDRRAKISLAKPESHGYKYIV</sequence>
<evidence type="ECO:0000313" key="5">
    <source>
        <dbReference type="Proteomes" id="UP000094801"/>
    </source>
</evidence>
<dbReference type="InterPro" id="IPR012677">
    <property type="entry name" value="Nucleotide-bd_a/b_plait_sf"/>
</dbReference>
<dbReference type="Gene3D" id="3.30.70.330">
    <property type="match status" value="2"/>
</dbReference>
<evidence type="ECO:0000256" key="1">
    <source>
        <dbReference type="ARBA" id="ARBA00022884"/>
    </source>
</evidence>
<dbReference type="EMBL" id="KV453849">
    <property type="protein sequence ID" value="ODV86752.1"/>
    <property type="molecule type" value="Genomic_DNA"/>
</dbReference>
<evidence type="ECO:0000256" key="2">
    <source>
        <dbReference type="PROSITE-ProRule" id="PRU00176"/>
    </source>
</evidence>
<dbReference type="PROSITE" id="PS50102">
    <property type="entry name" value="RRM"/>
    <property type="match status" value="2"/>
</dbReference>
<reference evidence="5" key="1">
    <citation type="submission" date="2016-04" db="EMBL/GenBank/DDBJ databases">
        <title>Comparative genomics of biotechnologically important yeasts.</title>
        <authorList>
            <consortium name="DOE Joint Genome Institute"/>
            <person name="Riley R."/>
            <person name="Haridas S."/>
            <person name="Wolfe K.H."/>
            <person name="Lopes M.R."/>
            <person name="Hittinger C.T."/>
            <person name="Goker M."/>
            <person name="Salamov A."/>
            <person name="Wisecaver J."/>
            <person name="Long T.M."/>
            <person name="Aerts A.L."/>
            <person name="Barry K."/>
            <person name="Choi C."/>
            <person name="Clum A."/>
            <person name="Coughlan A.Y."/>
            <person name="Deshpande S."/>
            <person name="Douglass A.P."/>
            <person name="Hanson S.J."/>
            <person name="Klenk H.-P."/>
            <person name="Labutti K."/>
            <person name="Lapidus A."/>
            <person name="Lindquist E."/>
            <person name="Lipzen A."/>
            <person name="Meier-Kolthoff J.P."/>
            <person name="Ohm R.A."/>
            <person name="Otillar R.P."/>
            <person name="Pangilinan J."/>
            <person name="Peng Y."/>
            <person name="Rokas A."/>
            <person name="Rosa C.A."/>
            <person name="Scheuner C."/>
            <person name="Sibirny A.A."/>
            <person name="Slot J.C."/>
            <person name="Stielow J.B."/>
            <person name="Sun H."/>
            <person name="Kurtzman C.P."/>
            <person name="Blackwell M."/>
            <person name="Grigoriev I.V."/>
            <person name="Jeffries T.W."/>
        </authorList>
    </citation>
    <scope>NUCLEOTIDE SEQUENCE [LARGE SCALE GENOMIC DNA]</scope>
    <source>
        <strain evidence="5">NRRL YB-2248</strain>
    </source>
</reference>
<dbReference type="STRING" id="983967.A0A1E4T4U9"/>
<dbReference type="SMART" id="SM00360">
    <property type="entry name" value="RRM"/>
    <property type="match status" value="2"/>
</dbReference>
<evidence type="ECO:0000313" key="4">
    <source>
        <dbReference type="EMBL" id="ODV86752.1"/>
    </source>
</evidence>
<name>A0A1E4T4U9_9ASCO</name>
<evidence type="ECO:0000259" key="3">
    <source>
        <dbReference type="PROSITE" id="PS50102"/>
    </source>
</evidence>
<gene>
    <name evidence="4" type="ORF">CANARDRAFT_6324</name>
</gene>
<accession>A0A1E4T4U9</accession>
<protein>
    <recommendedName>
        <fullName evidence="3">RRM domain-containing protein</fullName>
    </recommendedName>
</protein>
<dbReference type="CDD" id="cd00590">
    <property type="entry name" value="RRM_SF"/>
    <property type="match status" value="1"/>
</dbReference>
<keyword evidence="1 2" id="KW-0694">RNA-binding</keyword>
<dbReference type="Pfam" id="PF00076">
    <property type="entry name" value="RRM_1"/>
    <property type="match status" value="2"/>
</dbReference>
<dbReference type="GO" id="GO:0003723">
    <property type="term" value="F:RNA binding"/>
    <property type="evidence" value="ECO:0007669"/>
    <property type="project" value="UniProtKB-UniRule"/>
</dbReference>
<feature type="domain" description="RRM" evidence="3">
    <location>
        <begin position="142"/>
        <end position="219"/>
    </location>
</feature>
<dbReference type="OrthoDB" id="4207594at2759"/>
<dbReference type="InterPro" id="IPR000504">
    <property type="entry name" value="RRM_dom"/>
</dbReference>
<proteinExistence type="predicted"/>
<dbReference type="InterPro" id="IPR035979">
    <property type="entry name" value="RBD_domain_sf"/>
</dbReference>
<keyword evidence="5" id="KW-1185">Reference proteome</keyword>